<dbReference type="GO" id="GO:0046677">
    <property type="term" value="P:response to antibiotic"/>
    <property type="evidence" value="ECO:0007669"/>
    <property type="project" value="InterPro"/>
</dbReference>
<feature type="domain" description="Beta-lactamase class A catalytic" evidence="1">
    <location>
        <begin position="26"/>
        <end position="213"/>
    </location>
</feature>
<dbReference type="RefSeq" id="WP_010620080.1">
    <property type="nucleotide sequence ID" value="NZ_CP042371.1"/>
</dbReference>
<dbReference type="PANTHER" id="PTHR35333">
    <property type="entry name" value="BETA-LACTAMASE"/>
    <property type="match status" value="1"/>
</dbReference>
<dbReference type="STRING" id="1122149.FD44_GL000635"/>
<dbReference type="OrthoDB" id="9775096at2"/>
<dbReference type="PANTHER" id="PTHR35333:SF3">
    <property type="entry name" value="BETA-LACTAMASE-TYPE TRANSPEPTIDASE FOLD CONTAINING PROTEIN"/>
    <property type="match status" value="1"/>
</dbReference>
<dbReference type="InterPro" id="IPR045155">
    <property type="entry name" value="Beta-lactam_cat"/>
</dbReference>
<organism evidence="2 3">
    <name type="scientific">Secundilactobacillus malefermentans</name>
    <dbReference type="NCBI Taxonomy" id="176292"/>
    <lineage>
        <taxon>Bacteria</taxon>
        <taxon>Bacillati</taxon>
        <taxon>Bacillota</taxon>
        <taxon>Bacilli</taxon>
        <taxon>Lactobacillales</taxon>
        <taxon>Lactobacillaceae</taxon>
        <taxon>Secundilactobacillus</taxon>
    </lineage>
</organism>
<dbReference type="Pfam" id="PF13354">
    <property type="entry name" value="Beta-lactamase2"/>
    <property type="match status" value="1"/>
</dbReference>
<dbReference type="GO" id="GO:0008800">
    <property type="term" value="F:beta-lactamase activity"/>
    <property type="evidence" value="ECO:0007669"/>
    <property type="project" value="InterPro"/>
</dbReference>
<keyword evidence="3" id="KW-1185">Reference proteome</keyword>
<dbReference type="SUPFAM" id="SSF56601">
    <property type="entry name" value="beta-lactamase/transpeptidase-like"/>
    <property type="match status" value="1"/>
</dbReference>
<evidence type="ECO:0000313" key="3">
    <source>
        <dbReference type="Proteomes" id="UP000294854"/>
    </source>
</evidence>
<accession>A0A4R5NKH3</accession>
<dbReference type="InterPro" id="IPR012338">
    <property type="entry name" value="Beta-lactam/transpept-like"/>
</dbReference>
<dbReference type="AlphaFoldDB" id="A0A4R5NKH3"/>
<protein>
    <recommendedName>
        <fullName evidence="1">Beta-lactamase class A catalytic domain-containing protein</fullName>
    </recommendedName>
</protein>
<name>A0A4R5NKH3_9LACO</name>
<evidence type="ECO:0000313" key="2">
    <source>
        <dbReference type="EMBL" id="TDG75125.1"/>
    </source>
</evidence>
<dbReference type="Gene3D" id="3.40.710.10">
    <property type="entry name" value="DD-peptidase/beta-lactamase superfamily"/>
    <property type="match status" value="1"/>
</dbReference>
<dbReference type="InterPro" id="IPR000871">
    <property type="entry name" value="Beta-lactam_class-A"/>
</dbReference>
<evidence type="ECO:0000259" key="1">
    <source>
        <dbReference type="Pfam" id="PF13354"/>
    </source>
</evidence>
<dbReference type="EMBL" id="PUFO01000068">
    <property type="protein sequence ID" value="TDG75125.1"/>
    <property type="molecule type" value="Genomic_DNA"/>
</dbReference>
<sequence>MNMTELVDELHDELDGFANCAVIVKIDDRIVFEKNLNVSFPAASLIKLPILACAMENLNFEDLISLKKSNIVGGAGVLQILQSGEFTVSQILGLMISVSDNTAANLIINELGMKKVNSWLQGNGFPETHLNRYLMDVSALEKGIDNRTTASEALRLLELISKKADKQTKDWFLNQQARYKLPGAFDELGWPIQVFNKTGEGNGVDHDVARFITTNHITDVAVLSTSQSDRTKTLQMMQQVGLSIANYELDM</sequence>
<gene>
    <name evidence="2" type="ORF">C5L31_001002</name>
</gene>
<proteinExistence type="predicted"/>
<dbReference type="Proteomes" id="UP000294854">
    <property type="component" value="Unassembled WGS sequence"/>
</dbReference>
<comment type="caution">
    <text evidence="2">The sequence shown here is derived from an EMBL/GenBank/DDBJ whole genome shotgun (WGS) entry which is preliminary data.</text>
</comment>
<dbReference type="GO" id="GO:0030655">
    <property type="term" value="P:beta-lactam antibiotic catabolic process"/>
    <property type="evidence" value="ECO:0007669"/>
    <property type="project" value="InterPro"/>
</dbReference>
<reference evidence="2 3" key="1">
    <citation type="journal article" date="2019" name="Appl. Microbiol. Biotechnol.">
        <title>Uncovering carbohydrate metabolism through a genotype-phenotype association study of 56 lactic acid bacteria genomes.</title>
        <authorList>
            <person name="Buron-Moles G."/>
            <person name="Chailyan A."/>
            <person name="Dolejs I."/>
            <person name="Forster J."/>
            <person name="Miks M.H."/>
        </authorList>
    </citation>
    <scope>NUCLEOTIDE SEQUENCE [LARGE SCALE GENOMIC DNA]</scope>
    <source>
        <strain evidence="2 3">ATCC 49373</strain>
    </source>
</reference>